<dbReference type="Gene3D" id="2.40.10.10">
    <property type="entry name" value="Trypsin-like serine proteases"/>
    <property type="match status" value="2"/>
</dbReference>
<feature type="region of interest" description="Disordered" evidence="4">
    <location>
        <begin position="474"/>
        <end position="493"/>
    </location>
</feature>
<dbReference type="SUPFAM" id="SSF50494">
    <property type="entry name" value="Trypsin-like serine proteases"/>
    <property type="match status" value="1"/>
</dbReference>
<feature type="compositionally biased region" description="Basic and acidic residues" evidence="4">
    <location>
        <begin position="475"/>
        <end position="486"/>
    </location>
</feature>
<reference evidence="6" key="2">
    <citation type="submission" date="2021-04" db="EMBL/GenBank/DDBJ databases">
        <authorList>
            <person name="Gilroy R."/>
        </authorList>
    </citation>
    <scope>NUCLEOTIDE SEQUENCE</scope>
    <source>
        <strain evidence="6">CHK32-1732</strain>
    </source>
</reference>
<keyword evidence="2" id="KW-0645">Protease</keyword>
<dbReference type="PROSITE" id="PS50106">
    <property type="entry name" value="PDZ"/>
    <property type="match status" value="1"/>
</dbReference>
<dbReference type="Pfam" id="PF13180">
    <property type="entry name" value="PDZ_2"/>
    <property type="match status" value="1"/>
</dbReference>
<dbReference type="PRINTS" id="PR00834">
    <property type="entry name" value="PROTEASES2C"/>
</dbReference>
<comment type="caution">
    <text evidence="6">The sequence shown here is derived from an EMBL/GenBank/DDBJ whole genome shotgun (WGS) entry which is preliminary data.</text>
</comment>
<dbReference type="InterPro" id="IPR001940">
    <property type="entry name" value="Peptidase_S1C"/>
</dbReference>
<feature type="domain" description="PDZ" evidence="5">
    <location>
        <begin position="397"/>
        <end position="478"/>
    </location>
</feature>
<dbReference type="Pfam" id="PF13365">
    <property type="entry name" value="Trypsin_2"/>
    <property type="match status" value="1"/>
</dbReference>
<feature type="compositionally biased region" description="Low complexity" evidence="4">
    <location>
        <begin position="21"/>
        <end position="34"/>
    </location>
</feature>
<proteinExistence type="inferred from homology"/>
<dbReference type="GO" id="GO:0006508">
    <property type="term" value="P:proteolysis"/>
    <property type="evidence" value="ECO:0007669"/>
    <property type="project" value="UniProtKB-KW"/>
</dbReference>
<gene>
    <name evidence="6" type="ORF">H9870_06005</name>
</gene>
<comment type="similarity">
    <text evidence="1">Belongs to the peptidase S1C family.</text>
</comment>
<feature type="compositionally biased region" description="Polar residues" evidence="4">
    <location>
        <begin position="157"/>
        <end position="187"/>
    </location>
</feature>
<evidence type="ECO:0000259" key="5">
    <source>
        <dbReference type="PROSITE" id="PS50106"/>
    </source>
</evidence>
<dbReference type="Gene3D" id="2.30.42.10">
    <property type="match status" value="1"/>
</dbReference>
<dbReference type="SUPFAM" id="SSF50156">
    <property type="entry name" value="PDZ domain-like"/>
    <property type="match status" value="1"/>
</dbReference>
<name>A0A9D1RPK6_9CORY</name>
<feature type="region of interest" description="Disordered" evidence="4">
    <location>
        <begin position="1"/>
        <end position="127"/>
    </location>
</feature>
<evidence type="ECO:0000256" key="1">
    <source>
        <dbReference type="ARBA" id="ARBA00010541"/>
    </source>
</evidence>
<dbReference type="SMART" id="SM00228">
    <property type="entry name" value="PDZ"/>
    <property type="match status" value="1"/>
</dbReference>
<feature type="region of interest" description="Disordered" evidence="4">
    <location>
        <begin position="157"/>
        <end position="193"/>
    </location>
</feature>
<evidence type="ECO:0000313" key="7">
    <source>
        <dbReference type="Proteomes" id="UP000824190"/>
    </source>
</evidence>
<evidence type="ECO:0000256" key="4">
    <source>
        <dbReference type="SAM" id="MobiDB-lite"/>
    </source>
</evidence>
<evidence type="ECO:0000313" key="6">
    <source>
        <dbReference type="EMBL" id="HIW91195.1"/>
    </source>
</evidence>
<sequence length="493" mass="49787">MSGDNRDGQGNGGSSYGEFWGRNQQEGTGQNTGQHFGQSSNQNSGQAGEYGDVESTAAQQRHWESLSQQYPGQSSQASSGQQSRYSFGAGAYDATQSPYGAAGPSSLEPPEGNGASEGSAKAATKNRRFSTPAVAALLLAVGVGASVVTTQVMKQNDNGTEYSGSETSFSQQSQGSNENTSTDSTPEPGTIENVANKVLPSVVSIQVATQQGGAEGSGSIISPDGLILTNNHVVAEAESGQAELSVTTNDGRTLEADVVATDPQTDLAVVKAEGADDLKPIEVGDSDSLEVGQSVVAVGSPLGLSSTVTTGIVSAKNRAVQAGGEDGGEQSLIDAIQTDAAINPGNSGGALVNLEGQLVGIPSVIASLGGSMGEESGSIGLGFAIPSSQAEKTSQQLIDDGKATHPVIGAQVNTQSTAVGGEVVEVTDGGPAEEAGLEGGDVVTKVDDRVVDSGEGLIAAIRSHSVGDKVTLTVTDDKGENERELEVTLDESD</sequence>
<feature type="compositionally biased region" description="Low complexity" evidence="4">
    <location>
        <begin position="67"/>
        <end position="86"/>
    </location>
</feature>
<evidence type="ECO:0000256" key="3">
    <source>
        <dbReference type="ARBA" id="ARBA00022801"/>
    </source>
</evidence>
<accession>A0A9D1RPK6</accession>
<dbReference type="GO" id="GO:0004252">
    <property type="term" value="F:serine-type endopeptidase activity"/>
    <property type="evidence" value="ECO:0007669"/>
    <property type="project" value="InterPro"/>
</dbReference>
<dbReference type="InterPro" id="IPR051201">
    <property type="entry name" value="Chloro_Bact_Ser_Proteases"/>
</dbReference>
<feature type="compositionally biased region" description="Polar residues" evidence="4">
    <location>
        <begin position="35"/>
        <end position="46"/>
    </location>
</feature>
<dbReference type="PANTHER" id="PTHR43343">
    <property type="entry name" value="PEPTIDASE S12"/>
    <property type="match status" value="1"/>
</dbReference>
<protein>
    <submittedName>
        <fullName evidence="6">Trypsin-like peptidase domain-containing protein</fullName>
    </submittedName>
</protein>
<dbReference type="AlphaFoldDB" id="A0A9D1RPK6"/>
<dbReference type="InterPro" id="IPR001478">
    <property type="entry name" value="PDZ"/>
</dbReference>
<reference evidence="6" key="1">
    <citation type="journal article" date="2021" name="PeerJ">
        <title>Extensive microbial diversity within the chicken gut microbiome revealed by metagenomics and culture.</title>
        <authorList>
            <person name="Gilroy R."/>
            <person name="Ravi A."/>
            <person name="Getino M."/>
            <person name="Pursley I."/>
            <person name="Horton D.L."/>
            <person name="Alikhan N.F."/>
            <person name="Baker D."/>
            <person name="Gharbi K."/>
            <person name="Hall N."/>
            <person name="Watson M."/>
            <person name="Adriaenssens E.M."/>
            <person name="Foster-Nyarko E."/>
            <person name="Jarju S."/>
            <person name="Secka A."/>
            <person name="Antonio M."/>
            <person name="Oren A."/>
            <person name="Chaudhuri R.R."/>
            <person name="La Ragione R."/>
            <person name="Hildebrand F."/>
            <person name="Pallen M.J."/>
        </authorList>
    </citation>
    <scope>NUCLEOTIDE SEQUENCE</scope>
    <source>
        <strain evidence="6">CHK32-1732</strain>
    </source>
</reference>
<dbReference type="PANTHER" id="PTHR43343:SF3">
    <property type="entry name" value="PROTEASE DO-LIKE 8, CHLOROPLASTIC"/>
    <property type="match status" value="1"/>
</dbReference>
<keyword evidence="3" id="KW-0378">Hydrolase</keyword>
<evidence type="ECO:0000256" key="2">
    <source>
        <dbReference type="ARBA" id="ARBA00022670"/>
    </source>
</evidence>
<dbReference type="EMBL" id="DXGC01000058">
    <property type="protein sequence ID" value="HIW91195.1"/>
    <property type="molecule type" value="Genomic_DNA"/>
</dbReference>
<dbReference type="InterPro" id="IPR009003">
    <property type="entry name" value="Peptidase_S1_PA"/>
</dbReference>
<organism evidence="6 7">
    <name type="scientific">Candidatus Corynebacterium avicola</name>
    <dbReference type="NCBI Taxonomy" id="2838527"/>
    <lineage>
        <taxon>Bacteria</taxon>
        <taxon>Bacillati</taxon>
        <taxon>Actinomycetota</taxon>
        <taxon>Actinomycetes</taxon>
        <taxon>Mycobacteriales</taxon>
        <taxon>Corynebacteriaceae</taxon>
        <taxon>Corynebacterium</taxon>
    </lineage>
</organism>
<dbReference type="Proteomes" id="UP000824190">
    <property type="component" value="Unassembled WGS sequence"/>
</dbReference>
<dbReference type="InterPro" id="IPR043504">
    <property type="entry name" value="Peptidase_S1_PA_chymotrypsin"/>
</dbReference>
<dbReference type="InterPro" id="IPR036034">
    <property type="entry name" value="PDZ_sf"/>
</dbReference>